<proteinExistence type="predicted"/>
<accession>A0A1I3YMG0</accession>
<organism evidence="2 3">
    <name type="scientific">Marinilactibacillus piezotolerans</name>
    <dbReference type="NCBI Taxonomy" id="258723"/>
    <lineage>
        <taxon>Bacteria</taxon>
        <taxon>Bacillati</taxon>
        <taxon>Bacillota</taxon>
        <taxon>Bacilli</taxon>
        <taxon>Lactobacillales</taxon>
        <taxon>Carnobacteriaceae</taxon>
        <taxon>Marinilactibacillus</taxon>
    </lineage>
</organism>
<dbReference type="SUPFAM" id="SSF52833">
    <property type="entry name" value="Thioredoxin-like"/>
    <property type="match status" value="1"/>
</dbReference>
<keyword evidence="2" id="KW-0413">Isomerase</keyword>
<feature type="domain" description="DSBA-like thioredoxin" evidence="1">
    <location>
        <begin position="5"/>
        <end position="206"/>
    </location>
</feature>
<dbReference type="Proteomes" id="UP000199589">
    <property type="component" value="Unassembled WGS sequence"/>
</dbReference>
<dbReference type="CDD" id="cd03024">
    <property type="entry name" value="DsbA_FrnE"/>
    <property type="match status" value="1"/>
</dbReference>
<evidence type="ECO:0000259" key="1">
    <source>
        <dbReference type="Pfam" id="PF01323"/>
    </source>
</evidence>
<evidence type="ECO:0000313" key="2">
    <source>
        <dbReference type="EMBL" id="SFK33022.1"/>
    </source>
</evidence>
<dbReference type="InterPro" id="IPR001853">
    <property type="entry name" value="DSBA-like_thioredoxin_dom"/>
</dbReference>
<dbReference type="InterPro" id="IPR036249">
    <property type="entry name" value="Thioredoxin-like_sf"/>
</dbReference>
<evidence type="ECO:0000313" key="3">
    <source>
        <dbReference type="Proteomes" id="UP000199589"/>
    </source>
</evidence>
<dbReference type="GO" id="GO:0016491">
    <property type="term" value="F:oxidoreductase activity"/>
    <property type="evidence" value="ECO:0007669"/>
    <property type="project" value="InterPro"/>
</dbReference>
<dbReference type="Pfam" id="PF01323">
    <property type="entry name" value="DSBA"/>
    <property type="match status" value="1"/>
</dbReference>
<sequence>MMKFEVWSDYVCPFCYIGKRELEQAIRETGLTGKVEVEFKAYELDPTTSTKDNAPVKESLMKKKGMSESQVEGMFESVTDRAKSVGLNYDFSKMKNANTKKAHRLAKFAESQGKGSDIDEALLAAHFTDNLALNDDEVLLSVAESVGLSREEAQAVLSSDQHADEVAQDIQEARALGVQGVPFFVLERKYAISGAQPQELFQETLKKVADEMGLKPGLQMMNDNDGGVCEDGSCTF</sequence>
<protein>
    <submittedName>
        <fullName evidence="2">Predicted dithiol-disulfide isomerase, DsbA family</fullName>
    </submittedName>
</protein>
<dbReference type="GO" id="GO:0016853">
    <property type="term" value="F:isomerase activity"/>
    <property type="evidence" value="ECO:0007669"/>
    <property type="project" value="UniProtKB-KW"/>
</dbReference>
<dbReference type="STRING" id="258723.GCA_900169305_01472"/>
<dbReference type="PANTHER" id="PTHR13887:SF41">
    <property type="entry name" value="THIOREDOXIN SUPERFAMILY PROTEIN"/>
    <property type="match status" value="1"/>
</dbReference>
<dbReference type="PANTHER" id="PTHR13887">
    <property type="entry name" value="GLUTATHIONE S-TRANSFERASE KAPPA"/>
    <property type="match status" value="1"/>
</dbReference>
<dbReference type="AlphaFoldDB" id="A0A1I3YMG0"/>
<keyword evidence="3" id="KW-1185">Reference proteome</keyword>
<dbReference type="RefSeq" id="WP_218149698.1">
    <property type="nucleotide sequence ID" value="NZ_FOSJ01000023.1"/>
</dbReference>
<dbReference type="EMBL" id="FOSJ01000023">
    <property type="protein sequence ID" value="SFK33022.1"/>
    <property type="molecule type" value="Genomic_DNA"/>
</dbReference>
<dbReference type="Gene3D" id="3.40.30.10">
    <property type="entry name" value="Glutaredoxin"/>
    <property type="match status" value="1"/>
</dbReference>
<name>A0A1I3YMG0_9LACT</name>
<reference evidence="3" key="1">
    <citation type="submission" date="2016-10" db="EMBL/GenBank/DDBJ databases">
        <authorList>
            <person name="Varghese N."/>
            <person name="Submissions S."/>
        </authorList>
    </citation>
    <scope>NUCLEOTIDE SEQUENCE [LARGE SCALE GENOMIC DNA]</scope>
    <source>
        <strain evidence="3">DSM 16108</strain>
    </source>
</reference>
<gene>
    <name evidence="2" type="ORF">SAMN04488569_102339</name>
</gene>